<dbReference type="EMBL" id="CP036402">
    <property type="protein sequence ID" value="QBI20101.1"/>
    <property type="molecule type" value="Genomic_DNA"/>
</dbReference>
<dbReference type="InterPro" id="IPR029016">
    <property type="entry name" value="GAF-like_dom_sf"/>
</dbReference>
<dbReference type="Proteomes" id="UP000291469">
    <property type="component" value="Chromosome"/>
</dbReference>
<dbReference type="RefSeq" id="WP_131155098.1">
    <property type="nucleotide sequence ID" value="NZ_CP036402.1"/>
</dbReference>
<keyword evidence="2" id="KW-1185">Reference proteome</keyword>
<dbReference type="Gene3D" id="3.30.450.40">
    <property type="match status" value="1"/>
</dbReference>
<name>A0A411YG24_9ACTN</name>
<dbReference type="SUPFAM" id="SSF55781">
    <property type="entry name" value="GAF domain-like"/>
    <property type="match status" value="1"/>
</dbReference>
<protein>
    <submittedName>
        <fullName evidence="1">Uncharacterized protein</fullName>
    </submittedName>
</protein>
<accession>A0A411YG24</accession>
<evidence type="ECO:0000313" key="1">
    <source>
        <dbReference type="EMBL" id="QBI20101.1"/>
    </source>
</evidence>
<dbReference type="OrthoDB" id="3683444at2"/>
<reference evidence="1 2" key="1">
    <citation type="submission" date="2019-01" db="EMBL/GenBank/DDBJ databases">
        <title>Egibacter rhizosphaerae EGI 80759T.</title>
        <authorList>
            <person name="Chen D.-D."/>
            <person name="Tian Y."/>
            <person name="Jiao J.-Y."/>
            <person name="Zhang X.-T."/>
            <person name="Zhang Y.-G."/>
            <person name="Zhang Y."/>
            <person name="Xiao M."/>
            <person name="Shu W.-S."/>
            <person name="Li W.-J."/>
        </authorList>
    </citation>
    <scope>NUCLEOTIDE SEQUENCE [LARGE SCALE GENOMIC DNA]</scope>
    <source>
        <strain evidence="1 2">EGI 80759</strain>
    </source>
</reference>
<evidence type="ECO:0000313" key="2">
    <source>
        <dbReference type="Proteomes" id="UP000291469"/>
    </source>
</evidence>
<organism evidence="1 2">
    <name type="scientific">Egibacter rhizosphaerae</name>
    <dbReference type="NCBI Taxonomy" id="1670831"/>
    <lineage>
        <taxon>Bacteria</taxon>
        <taxon>Bacillati</taxon>
        <taxon>Actinomycetota</taxon>
        <taxon>Nitriliruptoria</taxon>
        <taxon>Egibacterales</taxon>
        <taxon>Egibacteraceae</taxon>
        <taxon>Egibacter</taxon>
    </lineage>
</organism>
<proteinExistence type="predicted"/>
<dbReference type="AlphaFoldDB" id="A0A411YG24"/>
<dbReference type="KEGG" id="erz:ER308_11355"/>
<sequence length="101" mass="11067">MTATDRQAAVSATLIQLADTLVSEYDLLEHLDLLLHRSANVLEAEAGGVMLSNRRGELQLLASTDEPARLMELHELARQQGPSVECFQGGVQVEELEPARE</sequence>
<gene>
    <name evidence="1" type="ORF">ER308_11355</name>
</gene>